<organism evidence="1 2">
    <name type="scientific">Bacillus chungangensis</name>
    <dbReference type="NCBI Taxonomy" id="587633"/>
    <lineage>
        <taxon>Bacteria</taxon>
        <taxon>Bacillati</taxon>
        <taxon>Bacillota</taxon>
        <taxon>Bacilli</taxon>
        <taxon>Bacillales</taxon>
        <taxon>Bacillaceae</taxon>
        <taxon>Bacillus</taxon>
    </lineage>
</organism>
<sequence>MKYEVSPSLMEKLVKLSEGFAGSDLESPVMEVAKHAYRLGDDSLMIILYPLF</sequence>
<evidence type="ECO:0000313" key="2">
    <source>
        <dbReference type="Proteomes" id="UP001223586"/>
    </source>
</evidence>
<keyword evidence="2" id="KW-1185">Reference proteome</keyword>
<evidence type="ECO:0000313" key="1">
    <source>
        <dbReference type="EMBL" id="MDQ0178055.1"/>
    </source>
</evidence>
<dbReference type="RefSeq" id="WP_307232571.1">
    <property type="nucleotide sequence ID" value="NZ_JAUSTT010000032.1"/>
</dbReference>
<gene>
    <name evidence="1" type="ORF">J2S08_003949</name>
</gene>
<accession>A0ABT9WXU9</accession>
<name>A0ABT9WXU9_9BACI</name>
<reference evidence="1 2" key="1">
    <citation type="submission" date="2023-07" db="EMBL/GenBank/DDBJ databases">
        <title>Genomic Encyclopedia of Type Strains, Phase IV (KMG-IV): sequencing the most valuable type-strain genomes for metagenomic binning, comparative biology and taxonomic classification.</title>
        <authorList>
            <person name="Goeker M."/>
        </authorList>
    </citation>
    <scope>NUCLEOTIDE SEQUENCE [LARGE SCALE GENOMIC DNA]</scope>
    <source>
        <strain evidence="1 2">DSM 23837</strain>
    </source>
</reference>
<dbReference type="EMBL" id="JAUSTT010000032">
    <property type="protein sequence ID" value="MDQ0178055.1"/>
    <property type="molecule type" value="Genomic_DNA"/>
</dbReference>
<proteinExistence type="predicted"/>
<dbReference type="Proteomes" id="UP001223586">
    <property type="component" value="Unassembled WGS sequence"/>
</dbReference>
<protein>
    <submittedName>
        <fullName evidence="1">Uncharacterized protein</fullName>
    </submittedName>
</protein>
<comment type="caution">
    <text evidence="1">The sequence shown here is derived from an EMBL/GenBank/DDBJ whole genome shotgun (WGS) entry which is preliminary data.</text>
</comment>